<protein>
    <submittedName>
        <fullName evidence="1">Uncharacterized protein</fullName>
    </submittedName>
</protein>
<accession>A0ACB7H2Q4</accession>
<evidence type="ECO:0000313" key="1">
    <source>
        <dbReference type="EMBL" id="KAG8646837.1"/>
    </source>
</evidence>
<comment type="caution">
    <text evidence="1">The sequence shown here is derived from an EMBL/GenBank/DDBJ whole genome shotgun (WGS) entry which is preliminary data.</text>
</comment>
<keyword evidence="2" id="KW-1185">Reference proteome</keyword>
<proteinExistence type="predicted"/>
<reference evidence="2" key="1">
    <citation type="journal article" date="2016" name="Nat. Biotechnol.">
        <title>Sequencing wild and cultivated cassava and related species reveals extensive interspecific hybridization and genetic diversity.</title>
        <authorList>
            <person name="Bredeson J.V."/>
            <person name="Lyons J.B."/>
            <person name="Prochnik S.E."/>
            <person name="Wu G.A."/>
            <person name="Ha C.M."/>
            <person name="Edsinger-Gonzales E."/>
            <person name="Grimwood J."/>
            <person name="Schmutz J."/>
            <person name="Rabbi I.Y."/>
            <person name="Egesi C."/>
            <person name="Nauluvula P."/>
            <person name="Lebot V."/>
            <person name="Ndunguru J."/>
            <person name="Mkamilo G."/>
            <person name="Bart R.S."/>
            <person name="Setter T.L."/>
            <person name="Gleadow R.M."/>
            <person name="Kulakow P."/>
            <person name="Ferguson M.E."/>
            <person name="Rounsley S."/>
            <person name="Rokhsar D.S."/>
        </authorList>
    </citation>
    <scope>NUCLEOTIDE SEQUENCE [LARGE SCALE GENOMIC DNA]</scope>
    <source>
        <strain evidence="2">cv. AM560-2</strain>
    </source>
</reference>
<evidence type="ECO:0000313" key="2">
    <source>
        <dbReference type="Proteomes" id="UP000091857"/>
    </source>
</evidence>
<dbReference type="Proteomes" id="UP000091857">
    <property type="component" value="Chromosome 9"/>
</dbReference>
<sequence>MEGESLCQNLEAKLSSSVIAHHLDQLASVFYAADEDFIDFQREDECEIVAMNSSQVPEPGDIVSESSLQTILMKPYFCSNEHHRFYEKFRRCLSHDEHKKLLGENPNLIGTQVQVPSDEQNNSNLILSSPRDMEVASFTSSSSCASSVLSLPSKKRIKWSQALHKKFVHCVNSLGGAEKATPKAILKMMESKELTIFHVKSHLQKYRSEKYMSEYKQDKPLLQGKAESITSDISILCMKNNMKINEALKLQLDVEKHLRQQLEIQRQLQQQIEENARQLKMMMQQQQKINKSNL</sequence>
<dbReference type="EMBL" id="CM004395">
    <property type="protein sequence ID" value="KAG8646837.1"/>
    <property type="molecule type" value="Genomic_DNA"/>
</dbReference>
<name>A0ACB7H2Q4_MANES</name>
<organism evidence="1 2">
    <name type="scientific">Manihot esculenta</name>
    <name type="common">Cassava</name>
    <name type="synonym">Jatropha manihot</name>
    <dbReference type="NCBI Taxonomy" id="3983"/>
    <lineage>
        <taxon>Eukaryota</taxon>
        <taxon>Viridiplantae</taxon>
        <taxon>Streptophyta</taxon>
        <taxon>Embryophyta</taxon>
        <taxon>Tracheophyta</taxon>
        <taxon>Spermatophyta</taxon>
        <taxon>Magnoliopsida</taxon>
        <taxon>eudicotyledons</taxon>
        <taxon>Gunneridae</taxon>
        <taxon>Pentapetalae</taxon>
        <taxon>rosids</taxon>
        <taxon>fabids</taxon>
        <taxon>Malpighiales</taxon>
        <taxon>Euphorbiaceae</taxon>
        <taxon>Crotonoideae</taxon>
        <taxon>Manihoteae</taxon>
        <taxon>Manihot</taxon>
    </lineage>
</organism>
<gene>
    <name evidence="1" type="ORF">MANES_09G033400v8</name>
</gene>